<keyword evidence="3 6" id="KW-0812">Transmembrane</keyword>
<dbReference type="PANTHER" id="PTHR12677:SF49">
    <property type="entry name" value="TVP38_TMEM64 FAMILY MEMBRANE PROTEIN"/>
    <property type="match status" value="1"/>
</dbReference>
<gene>
    <name evidence="8" type="ORF">NIES267_37030</name>
</gene>
<dbReference type="GO" id="GO:0005886">
    <property type="term" value="C:plasma membrane"/>
    <property type="evidence" value="ECO:0007669"/>
    <property type="project" value="UniProtKB-SubCell"/>
</dbReference>
<dbReference type="InterPro" id="IPR015414">
    <property type="entry name" value="TMEM64"/>
</dbReference>
<dbReference type="Proteomes" id="UP000218418">
    <property type="component" value="Chromosome"/>
</dbReference>
<dbReference type="PANTHER" id="PTHR12677">
    <property type="entry name" value="GOLGI APPARATUS MEMBRANE PROTEIN TVP38-RELATED"/>
    <property type="match status" value="1"/>
</dbReference>
<feature type="domain" description="VTT" evidence="7">
    <location>
        <begin position="66"/>
        <end position="182"/>
    </location>
</feature>
<organism evidence="8 9">
    <name type="scientific">Calothrix parasitica NIES-267</name>
    <dbReference type="NCBI Taxonomy" id="1973488"/>
    <lineage>
        <taxon>Bacteria</taxon>
        <taxon>Bacillati</taxon>
        <taxon>Cyanobacteriota</taxon>
        <taxon>Cyanophyceae</taxon>
        <taxon>Nostocales</taxon>
        <taxon>Calotrichaceae</taxon>
        <taxon>Calothrix</taxon>
    </lineage>
</organism>
<proteinExistence type="inferred from homology"/>
<evidence type="ECO:0000259" key="7">
    <source>
        <dbReference type="Pfam" id="PF09335"/>
    </source>
</evidence>
<feature type="transmembrane region" description="Helical" evidence="6">
    <location>
        <begin position="12"/>
        <end position="33"/>
    </location>
</feature>
<protein>
    <recommendedName>
        <fullName evidence="6">TVP38/TMEM64 family membrane protein</fullName>
    </recommendedName>
</protein>
<keyword evidence="9" id="KW-1185">Reference proteome</keyword>
<evidence type="ECO:0000256" key="1">
    <source>
        <dbReference type="ARBA" id="ARBA00004651"/>
    </source>
</evidence>
<comment type="subcellular location">
    <subcellularLocation>
        <location evidence="1 6">Cell membrane</location>
        <topology evidence="1 6">Multi-pass membrane protein</topology>
    </subcellularLocation>
</comment>
<evidence type="ECO:0000256" key="4">
    <source>
        <dbReference type="ARBA" id="ARBA00022989"/>
    </source>
</evidence>
<evidence type="ECO:0000313" key="9">
    <source>
        <dbReference type="Proteomes" id="UP000218418"/>
    </source>
</evidence>
<comment type="similarity">
    <text evidence="6">Belongs to the TVP38/TMEM64 family.</text>
</comment>
<dbReference type="EMBL" id="AP018227">
    <property type="protein sequence ID" value="BAY84207.1"/>
    <property type="molecule type" value="Genomic_DNA"/>
</dbReference>
<evidence type="ECO:0000256" key="3">
    <source>
        <dbReference type="ARBA" id="ARBA00022692"/>
    </source>
</evidence>
<keyword evidence="2 6" id="KW-1003">Cell membrane</keyword>
<accession>A0A1Z4LSK7</accession>
<evidence type="ECO:0000256" key="2">
    <source>
        <dbReference type="ARBA" id="ARBA00022475"/>
    </source>
</evidence>
<sequence length="192" mass="21276">MRLPSKLKNILLAICIVTILYLTMALALQTIGLDNAQMFIKQTGVWAPIVFIFLCAVSLMIAPLSGSSLFVVGGTLFGKHDAFLFSYIASIIGCSVNFWISRRLGRKVAQRFIGKANLEELDKFIGKLKSSRSILYMILIMPFSQDIVSYAIGLTKIKYTYFLIALILSSTIVIGGYVYIGSSLLELFVKPK</sequence>
<feature type="transmembrane region" description="Helical" evidence="6">
    <location>
        <begin position="82"/>
        <end position="100"/>
    </location>
</feature>
<dbReference type="InterPro" id="IPR032816">
    <property type="entry name" value="VTT_dom"/>
</dbReference>
<dbReference type="Pfam" id="PF09335">
    <property type="entry name" value="VTT_dom"/>
    <property type="match status" value="1"/>
</dbReference>
<name>A0A1Z4LSK7_9CYAN</name>
<dbReference type="OrthoDB" id="9812980at2"/>
<reference evidence="8 9" key="1">
    <citation type="submission" date="2017-06" db="EMBL/GenBank/DDBJ databases">
        <title>Genome sequencing of cyanobaciteial culture collection at National Institute for Environmental Studies (NIES).</title>
        <authorList>
            <person name="Hirose Y."/>
            <person name="Shimura Y."/>
            <person name="Fujisawa T."/>
            <person name="Nakamura Y."/>
            <person name="Kawachi M."/>
        </authorList>
    </citation>
    <scope>NUCLEOTIDE SEQUENCE [LARGE SCALE GENOMIC DNA]</scope>
    <source>
        <strain evidence="8 9">NIES-267</strain>
    </source>
</reference>
<evidence type="ECO:0000256" key="6">
    <source>
        <dbReference type="RuleBase" id="RU366058"/>
    </source>
</evidence>
<keyword evidence="4 6" id="KW-1133">Transmembrane helix</keyword>
<evidence type="ECO:0000313" key="8">
    <source>
        <dbReference type="EMBL" id="BAY84207.1"/>
    </source>
</evidence>
<keyword evidence="5 6" id="KW-0472">Membrane</keyword>
<feature type="transmembrane region" description="Helical" evidence="6">
    <location>
        <begin position="159"/>
        <end position="180"/>
    </location>
</feature>
<evidence type="ECO:0000256" key="5">
    <source>
        <dbReference type="ARBA" id="ARBA00023136"/>
    </source>
</evidence>
<feature type="transmembrane region" description="Helical" evidence="6">
    <location>
        <begin position="45"/>
        <end position="62"/>
    </location>
</feature>
<dbReference type="AlphaFoldDB" id="A0A1Z4LSK7"/>
<feature type="transmembrane region" description="Helical" evidence="6">
    <location>
        <begin position="133"/>
        <end position="153"/>
    </location>
</feature>